<sequence>IHVDMNTTCIQQVEPNKCQCSKCTIRDDENPLPESINCTKVEESSKVFFSSTDCKGIIMTYLTR</sequence>
<dbReference type="Proteomes" id="UP001177140">
    <property type="component" value="Unassembled WGS sequence"/>
</dbReference>
<gene>
    <name evidence="1" type="ORF">MKW94_015610</name>
</gene>
<accession>A0AA41V8E5</accession>
<reference evidence="1" key="1">
    <citation type="submission" date="2022-03" db="EMBL/GenBank/DDBJ databases">
        <title>A functionally conserved STORR gene fusion in Papaver species that diverged 16.8 million years ago.</title>
        <authorList>
            <person name="Catania T."/>
        </authorList>
    </citation>
    <scope>NUCLEOTIDE SEQUENCE</scope>
    <source>
        <strain evidence="1">S-191538</strain>
    </source>
</reference>
<evidence type="ECO:0000313" key="1">
    <source>
        <dbReference type="EMBL" id="MCL7036182.1"/>
    </source>
</evidence>
<feature type="non-terminal residue" evidence="1">
    <location>
        <position position="64"/>
    </location>
</feature>
<feature type="non-terminal residue" evidence="1">
    <location>
        <position position="1"/>
    </location>
</feature>
<keyword evidence="2" id="KW-1185">Reference proteome</keyword>
<name>A0AA41V8E5_PAPNU</name>
<organism evidence="1 2">
    <name type="scientific">Papaver nudicaule</name>
    <name type="common">Iceland poppy</name>
    <dbReference type="NCBI Taxonomy" id="74823"/>
    <lineage>
        <taxon>Eukaryota</taxon>
        <taxon>Viridiplantae</taxon>
        <taxon>Streptophyta</taxon>
        <taxon>Embryophyta</taxon>
        <taxon>Tracheophyta</taxon>
        <taxon>Spermatophyta</taxon>
        <taxon>Magnoliopsida</taxon>
        <taxon>Ranunculales</taxon>
        <taxon>Papaveraceae</taxon>
        <taxon>Papaveroideae</taxon>
        <taxon>Papaver</taxon>
    </lineage>
</organism>
<dbReference type="EMBL" id="JAJJMA010165109">
    <property type="protein sequence ID" value="MCL7036182.1"/>
    <property type="molecule type" value="Genomic_DNA"/>
</dbReference>
<proteinExistence type="predicted"/>
<protein>
    <submittedName>
        <fullName evidence="1">Uncharacterized protein</fullName>
    </submittedName>
</protein>
<dbReference type="AlphaFoldDB" id="A0AA41V8E5"/>
<evidence type="ECO:0000313" key="2">
    <source>
        <dbReference type="Proteomes" id="UP001177140"/>
    </source>
</evidence>
<comment type="caution">
    <text evidence="1">The sequence shown here is derived from an EMBL/GenBank/DDBJ whole genome shotgun (WGS) entry which is preliminary data.</text>
</comment>